<dbReference type="Proteomes" id="UP000631421">
    <property type="component" value="Unassembled WGS sequence"/>
</dbReference>
<sequence length="127" mass="14791">MLVWVLLFNANTDNEGIYTLEIEGNNIIIAFEQEDDAIRYAGLLEAQDFLSPTVESIDRQDLEEFCQDAHYDLNIVPTDALLVPPEKNVDRTDWERERDGDKLPLDYESEVEDPVIAMMRRRFENLL</sequence>
<dbReference type="Pfam" id="PF11360">
    <property type="entry name" value="DUF3110"/>
    <property type="match status" value="1"/>
</dbReference>
<protein>
    <submittedName>
        <fullName evidence="1">DUF3110 domain-containing protein</fullName>
    </submittedName>
</protein>
<dbReference type="EMBL" id="JACJPY010000099">
    <property type="protein sequence ID" value="MBD2152351.1"/>
    <property type="molecule type" value="Genomic_DNA"/>
</dbReference>
<reference evidence="1" key="1">
    <citation type="journal article" date="2015" name="ISME J.">
        <title>Draft Genome Sequence of Streptomyces incarnatus NRRL8089, which Produces the Nucleoside Antibiotic Sinefungin.</title>
        <authorList>
            <person name="Oshima K."/>
            <person name="Hattori M."/>
            <person name="Shimizu H."/>
            <person name="Fukuda K."/>
            <person name="Nemoto M."/>
            <person name="Inagaki K."/>
            <person name="Tamura T."/>
        </authorList>
    </citation>
    <scope>NUCLEOTIDE SEQUENCE</scope>
    <source>
        <strain evidence="1">FACHB-1277</strain>
    </source>
</reference>
<evidence type="ECO:0000313" key="2">
    <source>
        <dbReference type="Proteomes" id="UP000631421"/>
    </source>
</evidence>
<accession>A0A926UW67</accession>
<comment type="caution">
    <text evidence="1">The sequence shown here is derived from an EMBL/GenBank/DDBJ whole genome shotgun (WGS) entry which is preliminary data.</text>
</comment>
<dbReference type="InterPro" id="IPR021503">
    <property type="entry name" value="DUF3110"/>
</dbReference>
<dbReference type="AlphaFoldDB" id="A0A926UW67"/>
<gene>
    <name evidence="1" type="ORF">H6F44_19845</name>
</gene>
<proteinExistence type="predicted"/>
<dbReference type="RefSeq" id="WP_190352783.1">
    <property type="nucleotide sequence ID" value="NZ_JACJPY010000099.1"/>
</dbReference>
<organism evidence="1 2">
    <name type="scientific">Pseudanabaena cinerea FACHB-1277</name>
    <dbReference type="NCBI Taxonomy" id="2949581"/>
    <lineage>
        <taxon>Bacteria</taxon>
        <taxon>Bacillati</taxon>
        <taxon>Cyanobacteriota</taxon>
        <taxon>Cyanophyceae</taxon>
        <taxon>Pseudanabaenales</taxon>
        <taxon>Pseudanabaenaceae</taxon>
        <taxon>Pseudanabaena</taxon>
        <taxon>Pseudanabaena cinerea</taxon>
    </lineage>
</organism>
<evidence type="ECO:0000313" key="1">
    <source>
        <dbReference type="EMBL" id="MBD2152351.1"/>
    </source>
</evidence>
<keyword evidence="2" id="KW-1185">Reference proteome</keyword>
<name>A0A926UW67_9CYAN</name>
<reference evidence="1" key="2">
    <citation type="submission" date="2020-08" db="EMBL/GenBank/DDBJ databases">
        <authorList>
            <person name="Chen M."/>
            <person name="Teng W."/>
            <person name="Zhao L."/>
            <person name="Hu C."/>
            <person name="Zhou Y."/>
            <person name="Han B."/>
            <person name="Song L."/>
            <person name="Shu W."/>
        </authorList>
    </citation>
    <scope>NUCLEOTIDE SEQUENCE</scope>
    <source>
        <strain evidence="1">FACHB-1277</strain>
    </source>
</reference>